<keyword evidence="1" id="KW-0479">Metal-binding</keyword>
<dbReference type="InterPro" id="IPR001841">
    <property type="entry name" value="Znf_RING"/>
</dbReference>
<evidence type="ECO:0000256" key="2">
    <source>
        <dbReference type="ARBA" id="ARBA00022771"/>
    </source>
</evidence>
<comment type="caution">
    <text evidence="7">The sequence shown here is derived from an EMBL/GenBank/DDBJ whole genome shotgun (WGS) entry which is preliminary data.</text>
</comment>
<keyword evidence="3" id="KW-0862">Zinc</keyword>
<keyword evidence="2 4" id="KW-0863">Zinc-finger</keyword>
<dbReference type="PROSITE" id="PS50089">
    <property type="entry name" value="ZF_RING_2"/>
    <property type="match status" value="1"/>
</dbReference>
<accession>A0A812CC23</accession>
<dbReference type="InterPro" id="IPR013083">
    <property type="entry name" value="Znf_RING/FYVE/PHD"/>
</dbReference>
<dbReference type="SUPFAM" id="SSF57850">
    <property type="entry name" value="RING/U-box"/>
    <property type="match status" value="1"/>
</dbReference>
<organism evidence="7 8">
    <name type="scientific">Acanthosepion pharaonis</name>
    <name type="common">Pharaoh cuttlefish</name>
    <name type="synonym">Sepia pharaonis</name>
    <dbReference type="NCBI Taxonomy" id="158019"/>
    <lineage>
        <taxon>Eukaryota</taxon>
        <taxon>Metazoa</taxon>
        <taxon>Spiralia</taxon>
        <taxon>Lophotrochozoa</taxon>
        <taxon>Mollusca</taxon>
        <taxon>Cephalopoda</taxon>
        <taxon>Coleoidea</taxon>
        <taxon>Decapodiformes</taxon>
        <taxon>Sepiida</taxon>
        <taxon>Sepiina</taxon>
        <taxon>Sepiidae</taxon>
        <taxon>Acanthosepion</taxon>
    </lineage>
</organism>
<feature type="region of interest" description="Disordered" evidence="5">
    <location>
        <begin position="359"/>
        <end position="396"/>
    </location>
</feature>
<evidence type="ECO:0000313" key="8">
    <source>
        <dbReference type="Proteomes" id="UP000597762"/>
    </source>
</evidence>
<evidence type="ECO:0000256" key="4">
    <source>
        <dbReference type="PROSITE-ProRule" id="PRU00175"/>
    </source>
</evidence>
<dbReference type="InterPro" id="IPR017907">
    <property type="entry name" value="Znf_RING_CS"/>
</dbReference>
<dbReference type="Pfam" id="PF00097">
    <property type="entry name" value="zf-C3HC4"/>
    <property type="match status" value="1"/>
</dbReference>
<gene>
    <name evidence="7" type="ORF">SPHA_31451</name>
</gene>
<dbReference type="PROSITE" id="PS00518">
    <property type="entry name" value="ZF_RING_1"/>
    <property type="match status" value="1"/>
</dbReference>
<feature type="compositionally biased region" description="Basic and acidic residues" evidence="5">
    <location>
        <begin position="370"/>
        <end position="379"/>
    </location>
</feature>
<dbReference type="InterPro" id="IPR018957">
    <property type="entry name" value="Znf_C3HC4_RING-type"/>
</dbReference>
<keyword evidence="8" id="KW-1185">Reference proteome</keyword>
<evidence type="ECO:0000259" key="6">
    <source>
        <dbReference type="PROSITE" id="PS50089"/>
    </source>
</evidence>
<sequence length="396" mass="44562">MFTLSLFPTTFPSLSSSSSLPFHTFPFLSIFLFKKEENVHPLSLSYNLSLSLFPHPSLPYFPLPCYLMKPNLSEKMFTLSLFPITFPSLSSSSSLTFHTFPFLSIFLFKKEKMFTLSLFFIQPFPLSSSSSLPFHTFPFLSIFLFKKEKMFTLSLFHTTFPSLSSSSSLPFHTFPFLVKIPHLSLSSLSSSFFSFHSFPTLLSHQICLSIGLSIYISLYPIYFIFGRNFPMAPNVTEEETFQCSKCDQFLDLISKTLSCLHSFCGSCVEMILGGNGQCPQCQQPVTGDELRLAPFLRPQEVATDAQLRRLVRQGEGRCHSGHHDGRLSPALPIQGRLLRVVQRVPVRRMLQGSHDRIPAMSASSVDGEGGDVKREEARLHPGSGTPLEIHIRATNE</sequence>
<evidence type="ECO:0000256" key="1">
    <source>
        <dbReference type="ARBA" id="ARBA00022723"/>
    </source>
</evidence>
<protein>
    <recommendedName>
        <fullName evidence="6">RING-type domain-containing protein</fullName>
    </recommendedName>
</protein>
<proteinExistence type="predicted"/>
<name>A0A812CC23_ACAPH</name>
<evidence type="ECO:0000313" key="7">
    <source>
        <dbReference type="EMBL" id="CAE1258967.1"/>
    </source>
</evidence>
<evidence type="ECO:0000256" key="5">
    <source>
        <dbReference type="SAM" id="MobiDB-lite"/>
    </source>
</evidence>
<dbReference type="OrthoDB" id="9049620at2759"/>
<dbReference type="SMART" id="SM00184">
    <property type="entry name" value="RING"/>
    <property type="match status" value="1"/>
</dbReference>
<feature type="domain" description="RING-type" evidence="6">
    <location>
        <begin position="243"/>
        <end position="282"/>
    </location>
</feature>
<dbReference type="Proteomes" id="UP000597762">
    <property type="component" value="Unassembled WGS sequence"/>
</dbReference>
<reference evidence="7" key="1">
    <citation type="submission" date="2021-01" db="EMBL/GenBank/DDBJ databases">
        <authorList>
            <person name="Li R."/>
            <person name="Bekaert M."/>
        </authorList>
    </citation>
    <scope>NUCLEOTIDE SEQUENCE</scope>
    <source>
        <strain evidence="7">Farmed</strain>
    </source>
</reference>
<evidence type="ECO:0000256" key="3">
    <source>
        <dbReference type="ARBA" id="ARBA00022833"/>
    </source>
</evidence>
<dbReference type="AlphaFoldDB" id="A0A812CC23"/>
<dbReference type="GO" id="GO:0008270">
    <property type="term" value="F:zinc ion binding"/>
    <property type="evidence" value="ECO:0007669"/>
    <property type="project" value="UniProtKB-KW"/>
</dbReference>
<dbReference type="EMBL" id="CAHIKZ030001293">
    <property type="protein sequence ID" value="CAE1258967.1"/>
    <property type="molecule type" value="Genomic_DNA"/>
</dbReference>
<dbReference type="Gene3D" id="3.30.40.10">
    <property type="entry name" value="Zinc/RING finger domain, C3HC4 (zinc finger)"/>
    <property type="match status" value="1"/>
</dbReference>